<dbReference type="PROSITE" id="PS50181">
    <property type="entry name" value="FBOX"/>
    <property type="match status" value="1"/>
</dbReference>
<dbReference type="SUPFAM" id="SSF81383">
    <property type="entry name" value="F-box domain"/>
    <property type="match status" value="1"/>
</dbReference>
<dbReference type="PANTHER" id="PTHR15140:SF37">
    <property type="entry name" value="UBIQUITIN-LIKE DOMAIN-CONTAINING PROTEIN"/>
    <property type="match status" value="1"/>
</dbReference>
<evidence type="ECO:0000256" key="1">
    <source>
        <dbReference type="PROSITE-ProRule" id="PRU00339"/>
    </source>
</evidence>
<gene>
    <name evidence="3" type="ORF">N7494_008594</name>
</gene>
<dbReference type="InterPro" id="IPR032675">
    <property type="entry name" value="LRR_dom_sf"/>
</dbReference>
<accession>A0AAD6CP28</accession>
<sequence length="577" mass="65059">MASKASALHKQGQKLYQKGDFKAAAEAFGEALNQKDADTIGILDNRAATYCKIEDFDKARRDSRHMIKKANQDERGYLRCAKVLLLEGKPEKAMEIYAYGLKTLASKHPRRELLKQLHDKLQDRMLLNRRDPFTVLPFEMAMMVVQHFSFKQIVGILRVCKGWERFFGSISHLWMNIDFSAARGSLSFPAVRSCIRRSKGLLTRANIKNLPPSQTPRTLEFLSRCPHIEHLQLWVTHDHKDFFSKFKGSKKLKSLVLSADMTIPHDYFGRLLIELPKLEEISLWNSRNSSAEFLSSGSWPTPLPNLKSITLSTLQQPPTAPLTQIIPALHLPNILSDTTPHPYQNLKELRLEANLSRIVPVYFPSEADTGPGRGDDIGNFSLPPLRHLELRGISPDTFLLAYLPNSLESLILSGGPSRPSPITRVPKTFPNLHTLIFSDTGWLSALSLWTLIIELQPPVRKLCLDQCFNLPWHALINIIDERARNPNLAKLEELTITHVRTIDDVYTNVLLDAFPNLTFLDLSYTGITGCTIRTIADLRTSDSAKGPKIDRLIVRGCEGISSDAVAYGREKGLDVLF</sequence>
<dbReference type="InterPro" id="IPR036047">
    <property type="entry name" value="F-box-like_dom_sf"/>
</dbReference>
<dbReference type="PANTHER" id="PTHR15140">
    <property type="entry name" value="TUBULIN-SPECIFIC CHAPERONE E"/>
    <property type="match status" value="1"/>
</dbReference>
<name>A0AAD6CP28_9EURO</name>
<organism evidence="3 4">
    <name type="scientific">Penicillium frequentans</name>
    <dbReference type="NCBI Taxonomy" id="3151616"/>
    <lineage>
        <taxon>Eukaryota</taxon>
        <taxon>Fungi</taxon>
        <taxon>Dikarya</taxon>
        <taxon>Ascomycota</taxon>
        <taxon>Pezizomycotina</taxon>
        <taxon>Eurotiomycetes</taxon>
        <taxon>Eurotiomycetidae</taxon>
        <taxon>Eurotiales</taxon>
        <taxon>Aspergillaceae</taxon>
        <taxon>Penicillium</taxon>
    </lineage>
</organism>
<dbReference type="Gene3D" id="3.80.10.10">
    <property type="entry name" value="Ribonuclease Inhibitor"/>
    <property type="match status" value="2"/>
</dbReference>
<dbReference type="InterPro" id="IPR011990">
    <property type="entry name" value="TPR-like_helical_dom_sf"/>
</dbReference>
<keyword evidence="1" id="KW-0802">TPR repeat</keyword>
<feature type="domain" description="F-box" evidence="2">
    <location>
        <begin position="130"/>
        <end position="177"/>
    </location>
</feature>
<reference evidence="3 4" key="1">
    <citation type="journal article" date="2023" name="IMA Fungus">
        <title>Comparative genomic study of the Penicillium genus elucidates a diverse pangenome and 15 lateral gene transfer events.</title>
        <authorList>
            <person name="Petersen C."/>
            <person name="Sorensen T."/>
            <person name="Nielsen M.R."/>
            <person name="Sondergaard T.E."/>
            <person name="Sorensen J.L."/>
            <person name="Fitzpatrick D.A."/>
            <person name="Frisvad J.C."/>
            <person name="Nielsen K.L."/>
        </authorList>
    </citation>
    <scope>NUCLEOTIDE SEQUENCE [LARGE SCALE GENOMIC DNA]</scope>
    <source>
        <strain evidence="3 4">IBT 35679</strain>
    </source>
</reference>
<dbReference type="Gene3D" id="1.20.1280.50">
    <property type="match status" value="1"/>
</dbReference>
<dbReference type="EMBL" id="JAQIZZ010000007">
    <property type="protein sequence ID" value="KAJ5532042.1"/>
    <property type="molecule type" value="Genomic_DNA"/>
</dbReference>
<keyword evidence="4" id="KW-1185">Reference proteome</keyword>
<comment type="caution">
    <text evidence="3">The sequence shown here is derived from an EMBL/GenBank/DDBJ whole genome shotgun (WGS) entry which is preliminary data.</text>
</comment>
<protein>
    <recommendedName>
        <fullName evidence="2">F-box domain-containing protein</fullName>
    </recommendedName>
</protein>
<dbReference type="InterPro" id="IPR019734">
    <property type="entry name" value="TPR_rpt"/>
</dbReference>
<dbReference type="Gene3D" id="1.25.40.10">
    <property type="entry name" value="Tetratricopeptide repeat domain"/>
    <property type="match status" value="1"/>
</dbReference>
<evidence type="ECO:0000313" key="4">
    <source>
        <dbReference type="Proteomes" id="UP001220324"/>
    </source>
</evidence>
<dbReference type="AlphaFoldDB" id="A0AAD6CP28"/>
<dbReference type="SUPFAM" id="SSF48452">
    <property type="entry name" value="TPR-like"/>
    <property type="match status" value="1"/>
</dbReference>
<proteinExistence type="predicted"/>
<dbReference type="Proteomes" id="UP001220324">
    <property type="component" value="Unassembled WGS sequence"/>
</dbReference>
<evidence type="ECO:0000259" key="2">
    <source>
        <dbReference type="PROSITE" id="PS50181"/>
    </source>
</evidence>
<dbReference type="PROSITE" id="PS50005">
    <property type="entry name" value="TPR"/>
    <property type="match status" value="1"/>
</dbReference>
<evidence type="ECO:0000313" key="3">
    <source>
        <dbReference type="EMBL" id="KAJ5532042.1"/>
    </source>
</evidence>
<dbReference type="InterPro" id="IPR001810">
    <property type="entry name" value="F-box_dom"/>
</dbReference>
<feature type="repeat" description="TPR" evidence="1">
    <location>
        <begin position="5"/>
        <end position="38"/>
    </location>
</feature>
<dbReference type="SUPFAM" id="SSF52047">
    <property type="entry name" value="RNI-like"/>
    <property type="match status" value="1"/>
</dbReference>